<evidence type="ECO:0000313" key="3">
    <source>
        <dbReference type="Proteomes" id="UP000000753"/>
    </source>
</evidence>
<sequence length="31" mass="3560">MSYLKAAKLSLSDQIFILIGIIFILTIKRYS</sequence>
<name>B8CI37_SHEPW</name>
<feature type="transmembrane region" description="Helical" evidence="1">
    <location>
        <begin position="6"/>
        <end position="27"/>
    </location>
</feature>
<proteinExistence type="predicted"/>
<dbReference type="Proteomes" id="UP000000753">
    <property type="component" value="Chromosome"/>
</dbReference>
<keyword evidence="1" id="KW-0812">Transmembrane</keyword>
<keyword evidence="1" id="KW-0472">Membrane</keyword>
<keyword evidence="3" id="KW-1185">Reference proteome</keyword>
<evidence type="ECO:0000256" key="1">
    <source>
        <dbReference type="SAM" id="Phobius"/>
    </source>
</evidence>
<reference evidence="2 3" key="1">
    <citation type="journal article" date="2008" name="PLoS ONE">
        <title>Environmental adaptation: genomic analysis of the piezotolerant and psychrotolerant deep-sea iron reducing bacterium Shewanella piezotolerans WP3.</title>
        <authorList>
            <person name="Wang F."/>
            <person name="Wang J."/>
            <person name="Jian H."/>
            <person name="Zhang B."/>
            <person name="Li S."/>
            <person name="Wang F."/>
            <person name="Zeng X."/>
            <person name="Gao L."/>
            <person name="Bartlett D.H."/>
            <person name="Yu J."/>
            <person name="Hu S."/>
            <person name="Xiao X."/>
        </authorList>
    </citation>
    <scope>NUCLEOTIDE SEQUENCE [LARGE SCALE GENOMIC DNA]</scope>
    <source>
        <strain evidence="3">WP3 / JCM 13877</strain>
    </source>
</reference>
<keyword evidence="1" id="KW-1133">Transmembrane helix</keyword>
<evidence type="ECO:0000313" key="2">
    <source>
        <dbReference type="EMBL" id="ACJ27313.1"/>
    </source>
</evidence>
<gene>
    <name evidence="2" type="ordered locus">swp_0482</name>
</gene>
<protein>
    <submittedName>
        <fullName evidence="2">Uncharacterized protein</fullName>
    </submittedName>
</protein>
<dbReference type="KEGG" id="swp:swp_0482"/>
<accession>B8CI37</accession>
<dbReference type="EMBL" id="CP000472">
    <property type="protein sequence ID" value="ACJ27313.1"/>
    <property type="molecule type" value="Genomic_DNA"/>
</dbReference>
<dbReference type="HOGENOM" id="CLU_3398417_0_0_6"/>
<dbReference type="AlphaFoldDB" id="B8CI37"/>
<organism evidence="2 3">
    <name type="scientific">Shewanella piezotolerans (strain WP3 / JCM 13877)</name>
    <dbReference type="NCBI Taxonomy" id="225849"/>
    <lineage>
        <taxon>Bacteria</taxon>
        <taxon>Pseudomonadati</taxon>
        <taxon>Pseudomonadota</taxon>
        <taxon>Gammaproteobacteria</taxon>
        <taxon>Alteromonadales</taxon>
        <taxon>Shewanellaceae</taxon>
        <taxon>Shewanella</taxon>
    </lineage>
</organism>